<dbReference type="InterPro" id="IPR006709">
    <property type="entry name" value="SSU_processome_Utp14"/>
</dbReference>
<dbReference type="EMBL" id="JBBNAE010000008">
    <property type="protein sequence ID" value="KAK9103808.1"/>
    <property type="molecule type" value="Genomic_DNA"/>
</dbReference>
<sequence>MVEMQKMKKRKRDSKAVKSARGRRGTGAAKSGGPRLPNSLLSQFPVLKPHNGGIGADGNADVDDEDINSDEGEIGGLDVYEYDEPMPEEESRKNRRYDHVDNFEFELPENFEDWDVPTDGEEESEEDGHASKDIKRSSKSDELSGNETEEEEDNARHDRMLQRITELPAEVFESRPQMRNVVSEAYLESEYNPTRDILDGKGHLTIQDLLNPLHGKPLYSEFRKMMQRLNKKSLALQPPLPKVAQENVERKVAYEQSKKDVTKWEPLVKRNREAPTVFFNEDTNLGFSTVGAITSEFEPRTDFEKKMASLVHDSKVVEAHKEDGAKLLELNKISLEDVKDRQNRLAKMRSLLFRHEMKAKHVKKIKSKTFHRLLKKDREKGISIDVQMDPEAAKELAIKQEFKRAEERLRLKHKNNNKWATRIRKRGLAVQDAQTQAAMSEQLHQHAILTRKMNSMKDSSSGEDDESSDEEDDDSLDLGMKSAMASKLLTKAKEKTFEVMEDEDEMPKSGVFSLPFMTRSLAKKREEAHAEAKLALEEYDSALNQHDTDVPNNPNKGTSSGRRVFGASIKQPEEPSHVNNNIGSDSDDEDFETNNNVNVGSAQSVTLQKDVRIDIDKLNEEFDVGQNFESFDHLVQDNAPKTTYESAVFASGSWSGKKNPNVTDSKNRNSTGVAQHDSSHDNLKDVDDNDDSESGEEMVDGILSSSPKPDYELPSQADLIHMAFAGDDVEQEFEKVKMEVLNEENPEPEKPLSLPGWGQWTSVQEKYGLPSWITEEYENAKWMREETISKRKDAHLKNVIISEKINKKAEKLHTKTLPFPYTSKEVFEQSIRVPIGPEYNPVTSIVALNRPEVVKTSGVNIKPIKFEEVNPHEKGSEQNLNSKRQTPKAKKNKPSNGKVIKTMKPAKKKKLT</sequence>
<feature type="region of interest" description="Disordered" evidence="4">
    <location>
        <begin position="454"/>
        <end position="476"/>
    </location>
</feature>
<feature type="compositionally biased region" description="Polar residues" evidence="4">
    <location>
        <begin position="593"/>
        <end position="603"/>
    </location>
</feature>
<name>A0AAP0F982_9MAGN</name>
<feature type="compositionally biased region" description="Acidic residues" evidence="4">
    <location>
        <begin position="60"/>
        <end position="73"/>
    </location>
</feature>
<feature type="compositionally biased region" description="Acidic residues" evidence="4">
    <location>
        <begin position="103"/>
        <end position="126"/>
    </location>
</feature>
<evidence type="ECO:0000313" key="6">
    <source>
        <dbReference type="Proteomes" id="UP001417504"/>
    </source>
</evidence>
<feature type="compositionally biased region" description="Basic and acidic residues" evidence="4">
    <location>
        <begin position="89"/>
        <end position="102"/>
    </location>
</feature>
<dbReference type="GO" id="GO:0032040">
    <property type="term" value="C:small-subunit processome"/>
    <property type="evidence" value="ECO:0007669"/>
    <property type="project" value="InterPro"/>
</dbReference>
<reference evidence="5 6" key="1">
    <citation type="submission" date="2024-01" db="EMBL/GenBank/DDBJ databases">
        <title>Genome assemblies of Stephania.</title>
        <authorList>
            <person name="Yang L."/>
        </authorList>
    </citation>
    <scope>NUCLEOTIDE SEQUENCE [LARGE SCALE GENOMIC DNA]</scope>
    <source>
        <strain evidence="5">QJT</strain>
        <tissue evidence="5">Leaf</tissue>
    </source>
</reference>
<keyword evidence="2" id="KW-0597">Phosphoprotein</keyword>
<protein>
    <recommendedName>
        <fullName evidence="7">U3 small nucleolar RNA-associated protein 14</fullName>
    </recommendedName>
</protein>
<dbReference type="Proteomes" id="UP001417504">
    <property type="component" value="Unassembled WGS sequence"/>
</dbReference>
<evidence type="ECO:0000256" key="4">
    <source>
        <dbReference type="SAM" id="MobiDB-lite"/>
    </source>
</evidence>
<feature type="region of interest" description="Disordered" evidence="4">
    <location>
        <begin position="545"/>
        <end position="603"/>
    </location>
</feature>
<evidence type="ECO:0000313" key="5">
    <source>
        <dbReference type="EMBL" id="KAK9103808.1"/>
    </source>
</evidence>
<feature type="compositionally biased region" description="Basic and acidic residues" evidence="4">
    <location>
        <begin position="127"/>
        <end position="142"/>
    </location>
</feature>
<dbReference type="GO" id="GO:0006364">
    <property type="term" value="P:rRNA processing"/>
    <property type="evidence" value="ECO:0007669"/>
    <property type="project" value="InterPro"/>
</dbReference>
<feature type="compositionally biased region" description="Polar residues" evidence="4">
    <location>
        <begin position="652"/>
        <end position="673"/>
    </location>
</feature>
<feature type="region of interest" description="Disordered" evidence="4">
    <location>
        <begin position="869"/>
        <end position="912"/>
    </location>
</feature>
<keyword evidence="3" id="KW-0539">Nucleus</keyword>
<comment type="caution">
    <text evidence="5">The sequence shown here is derived from an EMBL/GenBank/DDBJ whole genome shotgun (WGS) entry which is preliminary data.</text>
</comment>
<gene>
    <name evidence="5" type="ORF">Sjap_021062</name>
</gene>
<dbReference type="PANTHER" id="PTHR14150:SF12">
    <property type="entry name" value="U3 SMALL NUCLEOLAR RNA-ASSOCIATED PROTEIN 14 HOMOLOG A"/>
    <property type="match status" value="1"/>
</dbReference>
<feature type="region of interest" description="Disordered" evidence="4">
    <location>
        <begin position="1"/>
        <end position="158"/>
    </location>
</feature>
<dbReference type="PANTHER" id="PTHR14150">
    <property type="entry name" value="U3 SMALL NUCLEOLAR RNA-ASSOCIATED PROTEIN 14"/>
    <property type="match status" value="1"/>
</dbReference>
<feature type="compositionally biased region" description="Polar residues" evidence="4">
    <location>
        <begin position="545"/>
        <end position="561"/>
    </location>
</feature>
<feature type="compositionally biased region" description="Basic residues" evidence="4">
    <location>
        <begin position="7"/>
        <end position="24"/>
    </location>
</feature>
<comment type="subcellular location">
    <subcellularLocation>
        <location evidence="1">Nucleus</location>
        <location evidence="1">Nucleolus</location>
    </subcellularLocation>
</comment>
<proteinExistence type="predicted"/>
<accession>A0AAP0F982</accession>
<dbReference type="Pfam" id="PF04615">
    <property type="entry name" value="Utp14"/>
    <property type="match status" value="1"/>
</dbReference>
<feature type="compositionally biased region" description="Acidic residues" evidence="4">
    <location>
        <begin position="687"/>
        <end position="699"/>
    </location>
</feature>
<feature type="compositionally biased region" description="Acidic residues" evidence="4">
    <location>
        <begin position="461"/>
        <end position="476"/>
    </location>
</feature>
<dbReference type="AlphaFoldDB" id="A0AAP0F982"/>
<keyword evidence="6" id="KW-1185">Reference proteome</keyword>
<evidence type="ECO:0000256" key="2">
    <source>
        <dbReference type="ARBA" id="ARBA00022553"/>
    </source>
</evidence>
<feature type="region of interest" description="Disordered" evidence="4">
    <location>
        <begin position="651"/>
        <end position="712"/>
    </location>
</feature>
<feature type="compositionally biased region" description="Basic and acidic residues" evidence="4">
    <location>
        <begin position="677"/>
        <end position="686"/>
    </location>
</feature>
<evidence type="ECO:0008006" key="7">
    <source>
        <dbReference type="Google" id="ProtNLM"/>
    </source>
</evidence>
<evidence type="ECO:0000256" key="3">
    <source>
        <dbReference type="ARBA" id="ARBA00023242"/>
    </source>
</evidence>
<evidence type="ECO:0000256" key="1">
    <source>
        <dbReference type="ARBA" id="ARBA00004604"/>
    </source>
</evidence>
<organism evidence="5 6">
    <name type="scientific">Stephania japonica</name>
    <dbReference type="NCBI Taxonomy" id="461633"/>
    <lineage>
        <taxon>Eukaryota</taxon>
        <taxon>Viridiplantae</taxon>
        <taxon>Streptophyta</taxon>
        <taxon>Embryophyta</taxon>
        <taxon>Tracheophyta</taxon>
        <taxon>Spermatophyta</taxon>
        <taxon>Magnoliopsida</taxon>
        <taxon>Ranunculales</taxon>
        <taxon>Menispermaceae</taxon>
        <taxon>Menispermoideae</taxon>
        <taxon>Cissampelideae</taxon>
        <taxon>Stephania</taxon>
    </lineage>
</organism>